<keyword evidence="12" id="KW-0598">Phosphotransferase system</keyword>
<dbReference type="Gene3D" id="2.70.70.10">
    <property type="entry name" value="Glucose Permease (Domain IIA)"/>
    <property type="match status" value="1"/>
</dbReference>
<dbReference type="PROSITE" id="PS00371">
    <property type="entry name" value="PTS_EIIA_TYPE_1_HIS"/>
    <property type="match status" value="1"/>
</dbReference>
<evidence type="ECO:0000256" key="9">
    <source>
        <dbReference type="ARBA" id="ARBA00022490"/>
    </source>
</evidence>
<dbReference type="SUPFAM" id="SSF52009">
    <property type="entry name" value="Phosphohistidine domain"/>
    <property type="match status" value="1"/>
</dbReference>
<evidence type="ECO:0000256" key="10">
    <source>
        <dbReference type="ARBA" id="ARBA00022597"/>
    </source>
</evidence>
<sequence length="717" mass="80079">MLEQNIVPVYRPVQGSTVPVEQIPDPVFSAKLLGDGLAIQAENGIVRSPVDGEIVVLFPSFHAIAIRTSHGLDIMIHIGIDTVELEGEGFTSFVNVGDTVTIGQELIRFDWEKVGTTHSLLTPVLVTNMELVERIEPGAGDVLYSVILKRNPEGRELKGLPISDGIAMGTAVVVQPEYNVNRYVVSDRYAESHRFRHAIQTAKKAMSDLIETAVTRLSAQEVEILSAQELLLEDPIVMEEVLDGIKKWGYNAEAMVWDVMQRWIQEFSAMEDPYMRGRAIDLIDVRDRLLIALDGGAHFFNYHLDADSVLVMDEIPASIAGEPKVSHILGIVTAKGNETSHGSIVARSLGIPVVSGLAEQVHAVQPGDFLIVDGTRGLVIVNAEKAVIAHYQNELERQKEHERELLVWKDKPAVTKDDFAISIGANIGGLADTKRARKFGADEIGLFRTEVLFMSFDHWPEEEEQFEAYRGILEEMNGRPVIFRVLDIGGDKPLPYYLIEEQNPFLGYRGIRVLFDQVDKFRSQLRALYRASKYGPVKIMFPMIHSVEEWRSIKNICEEVQSEVGTGRVPLGIMVETPAAAILIDFFLDDLEFVSIGTNDLTQYTLAVDRQNDRVKELYDPFHPAVLKLIRDVVASASQKGVWVGVCGELAGDERMLSFWIGLGVNELSVNPNRVLSLKKSISELSRQHSQQVVGKLKQVKTREEVLRILDELRLDC</sequence>
<evidence type="ECO:0000256" key="14">
    <source>
        <dbReference type="ARBA" id="ARBA00022777"/>
    </source>
</evidence>
<evidence type="ECO:0000256" key="6">
    <source>
        <dbReference type="ARBA" id="ARBA00012232"/>
    </source>
</evidence>
<evidence type="ECO:0000256" key="8">
    <source>
        <dbReference type="ARBA" id="ARBA00022448"/>
    </source>
</evidence>
<dbReference type="Pfam" id="PF00391">
    <property type="entry name" value="PEP-utilizers"/>
    <property type="match status" value="1"/>
</dbReference>
<dbReference type="Pfam" id="PF00358">
    <property type="entry name" value="PTS_EIIA_1"/>
    <property type="match status" value="1"/>
</dbReference>
<dbReference type="PROSITE" id="PS51093">
    <property type="entry name" value="PTS_EIIA_TYPE_1"/>
    <property type="match status" value="1"/>
</dbReference>
<dbReference type="SUPFAM" id="SSF47831">
    <property type="entry name" value="Enzyme I of the PEP:sugar phosphotransferase system HPr-binding (sub)domain"/>
    <property type="match status" value="1"/>
</dbReference>
<keyword evidence="15" id="KW-0460">Magnesium</keyword>
<dbReference type="InterPro" id="IPR050499">
    <property type="entry name" value="PEP-utilizing_PTS_enzyme"/>
</dbReference>
<dbReference type="Pfam" id="PF02896">
    <property type="entry name" value="PEP-utilizers_C"/>
    <property type="match status" value="1"/>
</dbReference>
<dbReference type="InterPro" id="IPR008279">
    <property type="entry name" value="PEP-util_enz_mobile_dom"/>
</dbReference>
<dbReference type="Proteomes" id="UP001596002">
    <property type="component" value="Unassembled WGS sequence"/>
</dbReference>
<name>A0ABV9Q1Q5_9BACL</name>
<keyword evidence="9" id="KW-0963">Cytoplasm</keyword>
<dbReference type="Pfam" id="PF05524">
    <property type="entry name" value="PEP-utilisers_N"/>
    <property type="match status" value="1"/>
</dbReference>
<keyword evidence="13" id="KW-0479">Metal-binding</keyword>
<evidence type="ECO:0000313" key="18">
    <source>
        <dbReference type="EMBL" id="MFC4767883.1"/>
    </source>
</evidence>
<dbReference type="InterPro" id="IPR015813">
    <property type="entry name" value="Pyrv/PenolPyrv_kinase-like_dom"/>
</dbReference>
<dbReference type="PRINTS" id="PR01736">
    <property type="entry name" value="PHPHTRNFRASE"/>
</dbReference>
<dbReference type="InterPro" id="IPR008731">
    <property type="entry name" value="PTS_EIN"/>
</dbReference>
<dbReference type="PROSITE" id="PS00742">
    <property type="entry name" value="PEP_ENZYMES_2"/>
    <property type="match status" value="1"/>
</dbReference>
<evidence type="ECO:0000256" key="2">
    <source>
        <dbReference type="ARBA" id="ARBA00001946"/>
    </source>
</evidence>
<dbReference type="InterPro" id="IPR023151">
    <property type="entry name" value="PEP_util_CS"/>
</dbReference>
<dbReference type="InterPro" id="IPR036637">
    <property type="entry name" value="Phosphohistidine_dom_sf"/>
</dbReference>
<dbReference type="InterPro" id="IPR000121">
    <property type="entry name" value="PEP_util_C"/>
</dbReference>
<dbReference type="InterPro" id="IPR040442">
    <property type="entry name" value="Pyrv_kinase-like_dom_sf"/>
</dbReference>
<dbReference type="NCBIfam" id="TIGR01417">
    <property type="entry name" value="PTS_I_fam"/>
    <property type="match status" value="1"/>
</dbReference>
<dbReference type="Gene3D" id="3.20.20.60">
    <property type="entry name" value="Phosphoenolpyruvate-binding domains"/>
    <property type="match status" value="1"/>
</dbReference>
<keyword evidence="14" id="KW-0418">Kinase</keyword>
<keyword evidence="19" id="KW-1185">Reference proteome</keyword>
<dbReference type="InterPro" id="IPR011055">
    <property type="entry name" value="Dup_hybrid_motif"/>
</dbReference>
<dbReference type="InterPro" id="IPR036618">
    <property type="entry name" value="PtsI_HPr-bd_sf"/>
</dbReference>
<accession>A0ABV9Q1Q5</accession>
<comment type="catalytic activity">
    <reaction evidence="1">
        <text>L-histidyl-[protein] + phosphoenolpyruvate = N(pros)-phospho-L-histidyl-[protein] + pyruvate</text>
        <dbReference type="Rhea" id="RHEA:23880"/>
        <dbReference type="Rhea" id="RHEA-COMP:9745"/>
        <dbReference type="Rhea" id="RHEA-COMP:9746"/>
        <dbReference type="ChEBI" id="CHEBI:15361"/>
        <dbReference type="ChEBI" id="CHEBI:29979"/>
        <dbReference type="ChEBI" id="CHEBI:58702"/>
        <dbReference type="ChEBI" id="CHEBI:64837"/>
        <dbReference type="EC" id="2.7.3.9"/>
    </reaction>
</comment>
<proteinExistence type="inferred from homology"/>
<keyword evidence="10" id="KW-0762">Sugar transport</keyword>
<comment type="function">
    <text evidence="3">General (non sugar-specific) component of the phosphoenolpyruvate-dependent sugar phosphotransferase system (sugar PTS). This major carbohydrate active-transport system catalyzes the phosphorylation of incoming sugar substrates concomitantly with their translocation across the cell membrane. Enzyme I transfers the phosphoryl group from phosphoenolpyruvate (PEP) to the phosphoryl carrier protein (HPr).</text>
</comment>
<comment type="caution">
    <text evidence="18">The sequence shown here is derived from an EMBL/GenBank/DDBJ whole genome shotgun (WGS) entry which is preliminary data.</text>
</comment>
<dbReference type="GO" id="GO:0008965">
    <property type="term" value="F:phosphoenolpyruvate-protein phosphotransferase activity"/>
    <property type="evidence" value="ECO:0007669"/>
    <property type="project" value="UniProtKB-EC"/>
</dbReference>
<dbReference type="RefSeq" id="WP_380025805.1">
    <property type="nucleotide sequence ID" value="NZ_JBHSHC010000093.1"/>
</dbReference>
<evidence type="ECO:0000256" key="12">
    <source>
        <dbReference type="ARBA" id="ARBA00022683"/>
    </source>
</evidence>
<dbReference type="InterPro" id="IPR001127">
    <property type="entry name" value="PTS_EIIA_1_perm"/>
</dbReference>
<dbReference type="Gene3D" id="3.50.30.10">
    <property type="entry name" value="Phosphohistidine domain"/>
    <property type="match status" value="1"/>
</dbReference>
<reference evidence="19" key="1">
    <citation type="journal article" date="2019" name="Int. J. Syst. Evol. Microbiol.">
        <title>The Global Catalogue of Microorganisms (GCM) 10K type strain sequencing project: providing services to taxonomists for standard genome sequencing and annotation.</title>
        <authorList>
            <consortium name="The Broad Institute Genomics Platform"/>
            <consortium name="The Broad Institute Genome Sequencing Center for Infectious Disease"/>
            <person name="Wu L."/>
            <person name="Ma J."/>
        </authorList>
    </citation>
    <scope>NUCLEOTIDE SEQUENCE [LARGE SCALE GENOMIC DNA]</scope>
    <source>
        <strain evidence="19">WYCCWR 12678</strain>
    </source>
</reference>
<dbReference type="Gene3D" id="1.10.274.10">
    <property type="entry name" value="PtsI, HPr-binding domain"/>
    <property type="match status" value="1"/>
</dbReference>
<protein>
    <recommendedName>
        <fullName evidence="7">Phosphoenolpyruvate-protein phosphotransferase</fullName>
        <ecNumber evidence="6">2.7.3.9</ecNumber>
    </recommendedName>
    <alternativeName>
        <fullName evidence="16">Phosphotransferase system, enzyme I</fullName>
    </alternativeName>
</protein>
<dbReference type="PANTHER" id="PTHR46244:SF3">
    <property type="entry name" value="PHOSPHOENOLPYRUVATE-PROTEIN PHOSPHOTRANSFERASE"/>
    <property type="match status" value="1"/>
</dbReference>
<organism evidence="18 19">
    <name type="scientific">Effusibacillus consociatus</name>
    <dbReference type="NCBI Taxonomy" id="1117041"/>
    <lineage>
        <taxon>Bacteria</taxon>
        <taxon>Bacillati</taxon>
        <taxon>Bacillota</taxon>
        <taxon>Bacilli</taxon>
        <taxon>Bacillales</taxon>
        <taxon>Alicyclobacillaceae</taxon>
        <taxon>Effusibacillus</taxon>
    </lineage>
</organism>
<gene>
    <name evidence="18" type="primary">ptsP</name>
    <name evidence="18" type="ORF">ACFO8Q_11015</name>
</gene>
<evidence type="ECO:0000313" key="19">
    <source>
        <dbReference type="Proteomes" id="UP001596002"/>
    </source>
</evidence>
<evidence type="ECO:0000256" key="16">
    <source>
        <dbReference type="ARBA" id="ARBA00033235"/>
    </source>
</evidence>
<evidence type="ECO:0000259" key="17">
    <source>
        <dbReference type="PROSITE" id="PS51093"/>
    </source>
</evidence>
<keyword evidence="8" id="KW-0813">Transport</keyword>
<dbReference type="SUPFAM" id="SSF51621">
    <property type="entry name" value="Phosphoenolpyruvate/pyruvate domain"/>
    <property type="match status" value="1"/>
</dbReference>
<keyword evidence="11 18" id="KW-0808">Transferase</keyword>
<dbReference type="InterPro" id="IPR006318">
    <property type="entry name" value="PTS_EI-like"/>
</dbReference>
<comment type="similarity">
    <text evidence="5">Belongs to the PEP-utilizing enzyme family.</text>
</comment>
<dbReference type="EMBL" id="JBHSHC010000093">
    <property type="protein sequence ID" value="MFC4767883.1"/>
    <property type="molecule type" value="Genomic_DNA"/>
</dbReference>
<evidence type="ECO:0000256" key="11">
    <source>
        <dbReference type="ARBA" id="ARBA00022679"/>
    </source>
</evidence>
<comment type="subcellular location">
    <subcellularLocation>
        <location evidence="4">Cytoplasm</location>
    </subcellularLocation>
</comment>
<dbReference type="NCBIfam" id="TIGR00830">
    <property type="entry name" value="PTBA"/>
    <property type="match status" value="1"/>
</dbReference>
<evidence type="ECO:0000256" key="7">
    <source>
        <dbReference type="ARBA" id="ARBA00016544"/>
    </source>
</evidence>
<evidence type="ECO:0000256" key="13">
    <source>
        <dbReference type="ARBA" id="ARBA00022723"/>
    </source>
</evidence>
<evidence type="ECO:0000256" key="15">
    <source>
        <dbReference type="ARBA" id="ARBA00022842"/>
    </source>
</evidence>
<evidence type="ECO:0000256" key="1">
    <source>
        <dbReference type="ARBA" id="ARBA00000683"/>
    </source>
</evidence>
<evidence type="ECO:0000256" key="5">
    <source>
        <dbReference type="ARBA" id="ARBA00007837"/>
    </source>
</evidence>
<dbReference type="SUPFAM" id="SSF51261">
    <property type="entry name" value="Duplicated hybrid motif"/>
    <property type="match status" value="1"/>
</dbReference>
<dbReference type="PANTHER" id="PTHR46244">
    <property type="entry name" value="PHOSPHOENOLPYRUVATE-PROTEIN PHOSPHOTRANSFERASE"/>
    <property type="match status" value="1"/>
</dbReference>
<comment type="cofactor">
    <cofactor evidence="2">
        <name>Mg(2+)</name>
        <dbReference type="ChEBI" id="CHEBI:18420"/>
    </cofactor>
</comment>
<evidence type="ECO:0000256" key="4">
    <source>
        <dbReference type="ARBA" id="ARBA00004496"/>
    </source>
</evidence>
<feature type="domain" description="PTS EIIA type-1" evidence="17">
    <location>
        <begin position="25"/>
        <end position="128"/>
    </location>
</feature>
<dbReference type="EC" id="2.7.3.9" evidence="6"/>
<evidence type="ECO:0000256" key="3">
    <source>
        <dbReference type="ARBA" id="ARBA00002728"/>
    </source>
</evidence>